<sequence length="16" mass="1586">MSGIGEVGTTLIVPVL</sequence>
<proteinExistence type="predicted"/>
<dbReference type="AlphaFoldDB" id="A0A392V9Z8"/>
<feature type="non-terminal residue" evidence="1">
    <location>
        <position position="16"/>
    </location>
</feature>
<protein>
    <submittedName>
        <fullName evidence="1">Uncharacterized protein</fullName>
    </submittedName>
</protein>
<reference evidence="1 2" key="1">
    <citation type="journal article" date="2018" name="Front. Plant Sci.">
        <title>Red Clover (Trifolium pratense) and Zigzag Clover (T. medium) - A Picture of Genomic Similarities and Differences.</title>
        <authorList>
            <person name="Dluhosova J."/>
            <person name="Istvanek J."/>
            <person name="Nedelnik J."/>
            <person name="Repkova J."/>
        </authorList>
    </citation>
    <scope>NUCLEOTIDE SEQUENCE [LARGE SCALE GENOMIC DNA]</scope>
    <source>
        <strain evidence="2">cv. 10/8</strain>
        <tissue evidence="1">Leaf</tissue>
    </source>
</reference>
<organism evidence="1 2">
    <name type="scientific">Trifolium medium</name>
    <dbReference type="NCBI Taxonomy" id="97028"/>
    <lineage>
        <taxon>Eukaryota</taxon>
        <taxon>Viridiplantae</taxon>
        <taxon>Streptophyta</taxon>
        <taxon>Embryophyta</taxon>
        <taxon>Tracheophyta</taxon>
        <taxon>Spermatophyta</taxon>
        <taxon>Magnoliopsida</taxon>
        <taxon>eudicotyledons</taxon>
        <taxon>Gunneridae</taxon>
        <taxon>Pentapetalae</taxon>
        <taxon>rosids</taxon>
        <taxon>fabids</taxon>
        <taxon>Fabales</taxon>
        <taxon>Fabaceae</taxon>
        <taxon>Papilionoideae</taxon>
        <taxon>50 kb inversion clade</taxon>
        <taxon>NPAAA clade</taxon>
        <taxon>Hologalegina</taxon>
        <taxon>IRL clade</taxon>
        <taxon>Trifolieae</taxon>
        <taxon>Trifolium</taxon>
    </lineage>
</organism>
<accession>A0A392V9Z8</accession>
<name>A0A392V9Z8_9FABA</name>
<keyword evidence="2" id="KW-1185">Reference proteome</keyword>
<comment type="caution">
    <text evidence="1">The sequence shown here is derived from an EMBL/GenBank/DDBJ whole genome shotgun (WGS) entry which is preliminary data.</text>
</comment>
<dbReference type="Proteomes" id="UP000265520">
    <property type="component" value="Unassembled WGS sequence"/>
</dbReference>
<evidence type="ECO:0000313" key="2">
    <source>
        <dbReference type="Proteomes" id="UP000265520"/>
    </source>
</evidence>
<evidence type="ECO:0000313" key="1">
    <source>
        <dbReference type="EMBL" id="MCI84282.1"/>
    </source>
</evidence>
<dbReference type="EMBL" id="LXQA011087199">
    <property type="protein sequence ID" value="MCI84282.1"/>
    <property type="molecule type" value="Genomic_DNA"/>
</dbReference>